<dbReference type="PANTHER" id="PTHR21198:SF7">
    <property type="entry name" value="ASPARTATE-GLUTAMATE RACEMASE FAMILY"/>
    <property type="match status" value="1"/>
</dbReference>
<protein>
    <recommendedName>
        <fullName evidence="5">Aspartate racemase</fullName>
    </recommendedName>
</protein>
<dbReference type="Gene3D" id="3.40.50.1860">
    <property type="match status" value="2"/>
</dbReference>
<comment type="similarity">
    <text evidence="1">Belongs to the aspartate/glutamate racemases family.</text>
</comment>
<dbReference type="EMBL" id="PFOD01000049">
    <property type="protein sequence ID" value="PIZ65441.1"/>
    <property type="molecule type" value="Genomic_DNA"/>
</dbReference>
<evidence type="ECO:0000256" key="1">
    <source>
        <dbReference type="ARBA" id="ARBA00007847"/>
    </source>
</evidence>
<gene>
    <name evidence="3" type="ORF">COY14_02390</name>
</gene>
<sequence>MKTKKIIGVLGGMGPQASSRFYSYLINKSITDYNVKNNNEFPEILLDSIPVPDFISDTESMKIAEEMLIDRVRRLSLYPVDILCIACNTAHILLPKLRRFTITPFISLIDEVHKEIKTNRLNRVGLLSSMTTYNEGLYQKKGQGFELIYPKNKMRLLLEKSIRQVIAGEDEENIAKDIYPELDKYITQNQLEAVIIGCTELSVIFGQDRSVPRIDSLGVLANAVLKRYYNSAKKS</sequence>
<accession>A0A2M7U472</accession>
<keyword evidence="2" id="KW-0413">Isomerase</keyword>
<dbReference type="Proteomes" id="UP000230027">
    <property type="component" value="Unassembled WGS sequence"/>
</dbReference>
<evidence type="ECO:0008006" key="5">
    <source>
        <dbReference type="Google" id="ProtNLM"/>
    </source>
</evidence>
<dbReference type="InterPro" id="IPR004380">
    <property type="entry name" value="Asp_race"/>
</dbReference>
<reference evidence="4" key="1">
    <citation type="submission" date="2017-09" db="EMBL/GenBank/DDBJ databases">
        <title>Depth-based differentiation of microbial function through sediment-hosted aquifers and enrichment of novel symbionts in the deep terrestrial subsurface.</title>
        <authorList>
            <person name="Probst A.J."/>
            <person name="Ladd B."/>
            <person name="Jarett J.K."/>
            <person name="Geller-Mcgrath D.E."/>
            <person name="Sieber C.M.K."/>
            <person name="Emerson J.B."/>
            <person name="Anantharaman K."/>
            <person name="Thomas B.C."/>
            <person name="Malmstrom R."/>
            <person name="Stieglmeier M."/>
            <person name="Klingl A."/>
            <person name="Woyke T."/>
            <person name="Ryan C.M."/>
            <person name="Banfield J.F."/>
        </authorList>
    </citation>
    <scope>NUCLEOTIDE SEQUENCE [LARGE SCALE GENOMIC DNA]</scope>
</reference>
<comment type="caution">
    <text evidence="3">The sequence shown here is derived from an EMBL/GenBank/DDBJ whole genome shotgun (WGS) entry which is preliminary data.</text>
</comment>
<evidence type="ECO:0000256" key="2">
    <source>
        <dbReference type="ARBA" id="ARBA00023235"/>
    </source>
</evidence>
<dbReference type="SUPFAM" id="SSF53681">
    <property type="entry name" value="Aspartate/glutamate racemase"/>
    <property type="match status" value="2"/>
</dbReference>
<evidence type="ECO:0000313" key="4">
    <source>
        <dbReference type="Proteomes" id="UP000230027"/>
    </source>
</evidence>
<evidence type="ECO:0000313" key="3">
    <source>
        <dbReference type="EMBL" id="PIZ65441.1"/>
    </source>
</evidence>
<organism evidence="3 4">
    <name type="scientific">Candidatus Roizmanbacteria bacterium CG_4_10_14_0_2_um_filter_36_9</name>
    <dbReference type="NCBI Taxonomy" id="1974823"/>
    <lineage>
        <taxon>Bacteria</taxon>
        <taxon>Candidatus Roizmaniibacteriota</taxon>
    </lineage>
</organism>
<name>A0A2M7U472_9BACT</name>
<dbReference type="PANTHER" id="PTHR21198">
    <property type="entry name" value="GLUTAMATE RACEMASE"/>
    <property type="match status" value="1"/>
</dbReference>
<dbReference type="InterPro" id="IPR001920">
    <property type="entry name" value="Asp/Glu_race"/>
</dbReference>
<dbReference type="NCBIfam" id="TIGR00035">
    <property type="entry name" value="asp_race"/>
    <property type="match status" value="1"/>
</dbReference>
<dbReference type="Pfam" id="PF01177">
    <property type="entry name" value="Asp_Glu_race"/>
    <property type="match status" value="1"/>
</dbReference>
<dbReference type="InterPro" id="IPR015942">
    <property type="entry name" value="Asp/Glu/hydantoin_racemase"/>
</dbReference>
<dbReference type="AlphaFoldDB" id="A0A2M7U472"/>
<dbReference type="GO" id="GO:0047661">
    <property type="term" value="F:amino-acid racemase activity"/>
    <property type="evidence" value="ECO:0007669"/>
    <property type="project" value="InterPro"/>
</dbReference>
<proteinExistence type="inferred from homology"/>